<gene>
    <name evidence="2" type="ORF">GCM10008942_31180</name>
</gene>
<reference evidence="3" key="1">
    <citation type="journal article" date="2019" name="Int. J. Syst. Evol. Microbiol.">
        <title>The Global Catalogue of Microorganisms (GCM) 10K type strain sequencing project: providing services to taxonomists for standard genome sequencing and annotation.</title>
        <authorList>
            <consortium name="The Broad Institute Genomics Platform"/>
            <consortium name="The Broad Institute Genome Sequencing Center for Infectious Disease"/>
            <person name="Wu L."/>
            <person name="Ma J."/>
        </authorList>
    </citation>
    <scope>NUCLEOTIDE SEQUENCE [LARGE SCALE GENOMIC DNA]</scope>
    <source>
        <strain evidence="3">JCM 15089</strain>
    </source>
</reference>
<proteinExistence type="predicted"/>
<feature type="transmembrane region" description="Helical" evidence="1">
    <location>
        <begin position="16"/>
        <end position="41"/>
    </location>
</feature>
<feature type="transmembrane region" description="Helical" evidence="1">
    <location>
        <begin position="53"/>
        <end position="71"/>
    </location>
</feature>
<comment type="caution">
    <text evidence="2">The sequence shown here is derived from an EMBL/GenBank/DDBJ whole genome shotgun (WGS) entry which is preliminary data.</text>
</comment>
<keyword evidence="1" id="KW-0812">Transmembrane</keyword>
<dbReference type="Proteomes" id="UP001499951">
    <property type="component" value="Unassembled WGS sequence"/>
</dbReference>
<name>A0ABP3Q6X3_9PROT</name>
<dbReference type="RefSeq" id="WP_166936978.1">
    <property type="nucleotide sequence ID" value="NZ_BAAADD010000008.1"/>
</dbReference>
<keyword evidence="1" id="KW-1133">Transmembrane helix</keyword>
<accession>A0ABP3Q6X3</accession>
<keyword evidence="1" id="KW-0472">Membrane</keyword>
<dbReference type="EMBL" id="BAAADD010000008">
    <property type="protein sequence ID" value="GAA0580051.1"/>
    <property type="molecule type" value="Genomic_DNA"/>
</dbReference>
<evidence type="ECO:0000313" key="3">
    <source>
        <dbReference type="Proteomes" id="UP001499951"/>
    </source>
</evidence>
<evidence type="ECO:0000256" key="1">
    <source>
        <dbReference type="SAM" id="Phobius"/>
    </source>
</evidence>
<evidence type="ECO:0000313" key="2">
    <source>
        <dbReference type="EMBL" id="GAA0580051.1"/>
    </source>
</evidence>
<protein>
    <submittedName>
        <fullName evidence="2">Uncharacterized protein</fullName>
    </submittedName>
</protein>
<keyword evidence="3" id="KW-1185">Reference proteome</keyword>
<organism evidence="2 3">
    <name type="scientific">Rhizomicrobium electricum</name>
    <dbReference type="NCBI Taxonomy" id="480070"/>
    <lineage>
        <taxon>Bacteria</taxon>
        <taxon>Pseudomonadati</taxon>
        <taxon>Pseudomonadota</taxon>
        <taxon>Alphaproteobacteria</taxon>
        <taxon>Micropepsales</taxon>
        <taxon>Micropepsaceae</taxon>
        <taxon>Rhizomicrobium</taxon>
    </lineage>
</organism>
<sequence length="75" mass="8248">MRAMRTYSRRVYRNTILFGVGLVAAGVALLLANIFLFTGFAPLVRAIAGIVDFFLYFFGGSYLLAGFYGLAKAKK</sequence>